<sequence>MTTIKQIEKERQLLARCEKSLMLEKLKKRKADTRHKIELGGLIIKAGLHRFEKAIILGALDFSLELIKHDKHYENLFLDRGIDLFSSIR</sequence>
<dbReference type="RefSeq" id="WP_011212816.1">
    <property type="nucleotide sequence ID" value="NZ_CP021281.1"/>
</dbReference>
<accession>A0A3A6VZH5</accession>
<dbReference type="EMBL" id="QWDR01000001">
    <property type="protein sequence ID" value="RJY33888.1"/>
    <property type="molecule type" value="Genomic_DNA"/>
</dbReference>
<dbReference type="Pfam" id="PF06412">
    <property type="entry name" value="TraD"/>
    <property type="match status" value="1"/>
</dbReference>
<evidence type="ECO:0000313" key="2">
    <source>
        <dbReference type="Proteomes" id="UP000277145"/>
    </source>
</evidence>
<organism evidence="1 2">
    <name type="scientific">Legionella pneumophila subsp. pneumophila</name>
    <dbReference type="NCBI Taxonomy" id="91891"/>
    <lineage>
        <taxon>Bacteria</taxon>
        <taxon>Pseudomonadati</taxon>
        <taxon>Pseudomonadota</taxon>
        <taxon>Gammaproteobacteria</taxon>
        <taxon>Legionellales</taxon>
        <taxon>Legionellaceae</taxon>
        <taxon>Legionella</taxon>
    </lineage>
</organism>
<comment type="caution">
    <text evidence="1">The sequence shown here is derived from an EMBL/GenBank/DDBJ whole genome shotgun (WGS) entry which is preliminary data.</text>
</comment>
<name>A0A3A6VZH5_LEGPN</name>
<dbReference type="Proteomes" id="UP000277145">
    <property type="component" value="Unassembled WGS sequence"/>
</dbReference>
<dbReference type="AlphaFoldDB" id="A0A3A6VZH5"/>
<protein>
    <submittedName>
        <fullName evidence="1">Conjugal transfer protein TraD</fullName>
    </submittedName>
</protein>
<gene>
    <name evidence="1" type="ORF">D1H98_03580</name>
</gene>
<proteinExistence type="predicted"/>
<reference evidence="1 2" key="1">
    <citation type="submission" date="2018-08" db="EMBL/GenBank/DDBJ databases">
        <title>Genome Sequences of Legionella pneumophila subsp. pneumophila Isolates, Recovered from a Drinking Water System in a Large Builging.</title>
        <authorList>
            <person name="Gomez-Alvarez V."/>
            <person name="Boczek L."/>
            <person name="King D."/>
            <person name="Pemberton A."/>
            <person name="Pfaller S."/>
            <person name="Rodgers M."/>
            <person name="Santodomingo J."/>
            <person name="Revetta R."/>
        </authorList>
    </citation>
    <scope>NUCLEOTIDE SEQUENCE [LARGE SCALE GENOMIC DNA]</scope>
    <source>
        <strain evidence="1 2">L01C.1</strain>
    </source>
</reference>
<dbReference type="InterPro" id="IPR009444">
    <property type="entry name" value="Conjugal_tfr_TraD_a-type"/>
</dbReference>
<evidence type="ECO:0000313" key="1">
    <source>
        <dbReference type="EMBL" id="RJY33888.1"/>
    </source>
</evidence>